<dbReference type="Gene3D" id="3.30.590.10">
    <property type="entry name" value="Glutamine synthetase/guanido kinase, catalytic domain"/>
    <property type="match status" value="1"/>
</dbReference>
<evidence type="ECO:0000313" key="5">
    <source>
        <dbReference type="EMBL" id="HGZ43185.1"/>
    </source>
</evidence>
<dbReference type="GO" id="GO:0006542">
    <property type="term" value="P:glutamine biosynthetic process"/>
    <property type="evidence" value="ECO:0007669"/>
    <property type="project" value="InterPro"/>
</dbReference>
<proteinExistence type="inferred from homology"/>
<name>A0A832ML51_UNCEI</name>
<comment type="caution">
    <text evidence="5">The sequence shown here is derived from an EMBL/GenBank/DDBJ whole genome shotgun (WGS) entry which is preliminary data.</text>
</comment>
<dbReference type="SMART" id="SM01230">
    <property type="entry name" value="Gln-synt_C"/>
    <property type="match status" value="1"/>
</dbReference>
<evidence type="ECO:0000259" key="4">
    <source>
        <dbReference type="PROSITE" id="PS51987"/>
    </source>
</evidence>
<dbReference type="AlphaFoldDB" id="A0A832ML51"/>
<dbReference type="GO" id="GO:0019740">
    <property type="term" value="P:nitrogen utilization"/>
    <property type="evidence" value="ECO:0007669"/>
    <property type="project" value="TreeGrafter"/>
</dbReference>
<reference evidence="5" key="1">
    <citation type="journal article" date="2020" name="mSystems">
        <title>Genome- and Community-Level Interaction Insights into Carbon Utilization and Element Cycling Functions of Hydrothermarchaeota in Hydrothermal Sediment.</title>
        <authorList>
            <person name="Zhou Z."/>
            <person name="Liu Y."/>
            <person name="Xu W."/>
            <person name="Pan J."/>
            <person name="Luo Z.H."/>
            <person name="Li M."/>
        </authorList>
    </citation>
    <scope>NUCLEOTIDE SEQUENCE [LARGE SCALE GENOMIC DNA]</scope>
    <source>
        <strain evidence="5">SpSt-381</strain>
    </source>
</reference>
<dbReference type="GO" id="GO:0005737">
    <property type="term" value="C:cytoplasm"/>
    <property type="evidence" value="ECO:0007669"/>
    <property type="project" value="TreeGrafter"/>
</dbReference>
<evidence type="ECO:0000256" key="2">
    <source>
        <dbReference type="PROSITE-ProRule" id="PRU01331"/>
    </source>
</evidence>
<dbReference type="SUPFAM" id="SSF55931">
    <property type="entry name" value="Glutamine synthetase/guanido kinase"/>
    <property type="match status" value="1"/>
</dbReference>
<dbReference type="InterPro" id="IPR008146">
    <property type="entry name" value="Gln_synth_cat_dom"/>
</dbReference>
<dbReference type="SUPFAM" id="SSF54368">
    <property type="entry name" value="Glutamine synthetase, N-terminal domain"/>
    <property type="match status" value="1"/>
</dbReference>
<accession>A0A832ML51</accession>
<dbReference type="GO" id="GO:0016020">
    <property type="term" value="C:membrane"/>
    <property type="evidence" value="ECO:0007669"/>
    <property type="project" value="TreeGrafter"/>
</dbReference>
<protein>
    <submittedName>
        <fullName evidence="5">Glutamine synthetase</fullName>
    </submittedName>
</protein>
<gene>
    <name evidence="5" type="ORF">ENR23_07140</name>
</gene>
<dbReference type="InterPro" id="IPR036651">
    <property type="entry name" value="Gln_synt_N_sf"/>
</dbReference>
<dbReference type="GO" id="GO:0004356">
    <property type="term" value="F:glutamine synthetase activity"/>
    <property type="evidence" value="ECO:0007669"/>
    <property type="project" value="InterPro"/>
</dbReference>
<dbReference type="Gene3D" id="3.10.20.70">
    <property type="entry name" value="Glutamine synthetase, N-terminal domain"/>
    <property type="match status" value="1"/>
</dbReference>
<organism evidence="5">
    <name type="scientific">Eiseniibacteriota bacterium</name>
    <dbReference type="NCBI Taxonomy" id="2212470"/>
    <lineage>
        <taxon>Bacteria</taxon>
        <taxon>Candidatus Eiseniibacteriota</taxon>
    </lineage>
</organism>
<feature type="domain" description="GS catalytic" evidence="4">
    <location>
        <begin position="151"/>
        <end position="483"/>
    </location>
</feature>
<comment type="similarity">
    <text evidence="1 2 3">Belongs to the glutamine synthetase family.</text>
</comment>
<dbReference type="PANTHER" id="PTHR43407">
    <property type="entry name" value="GLUTAMINE SYNTHETASE"/>
    <property type="match status" value="1"/>
</dbReference>
<dbReference type="PANTHER" id="PTHR43407:SF1">
    <property type="entry name" value="LENGSIN"/>
    <property type="match status" value="1"/>
</dbReference>
<dbReference type="EMBL" id="DSQF01000014">
    <property type="protein sequence ID" value="HGZ43185.1"/>
    <property type="molecule type" value="Genomic_DNA"/>
</dbReference>
<dbReference type="Pfam" id="PF00120">
    <property type="entry name" value="Gln-synt_C"/>
    <property type="match status" value="1"/>
</dbReference>
<sequence>MKSLDADRGRVSAAAALPAATSERSAVLAAGGLERAIGRPAPAWTVDDLVATFVEGGFRLVALMHVGGDGWLKTLDFVPRSRAHLADVLEGGERADGSSLFPGLGIRPGASDVVLRPRLETAFVDPFAPLPTLAVLCGHAGRDGAPLPQSPDTLVRRAHERLVRETGVELHALGEIEYFLGRRANENDVYGADDRGYHATAPFVFGEALRRRALAALAEIGVPVKYGHAEVGYVLAEEAGDGMIWEQHEIELALAPLPAAADGIALTQWVLRRLAHEEGLRASFEPVLRRGHAGTGLHVHLSPVAGGAHDPVRGPGGRLTDPARWLIGGLVRHGAALMAFGNRVESSFVRLAQAREAPSAVSWGEFDRGALVRLPILATHPDGRPVSPPTVEFRLPDGSAHPHLLLAGVAQAMAAGRELADLDERLAAAEAARLREGGGRGAAVPRSFRDVAAALRAERAAFEAGGVFPADMVEAVAARLESL</sequence>
<evidence type="ECO:0000256" key="3">
    <source>
        <dbReference type="RuleBase" id="RU000384"/>
    </source>
</evidence>
<dbReference type="InterPro" id="IPR014746">
    <property type="entry name" value="Gln_synth/guanido_kin_cat_dom"/>
</dbReference>
<dbReference type="PROSITE" id="PS51987">
    <property type="entry name" value="GS_CATALYTIC"/>
    <property type="match status" value="1"/>
</dbReference>
<evidence type="ECO:0000256" key="1">
    <source>
        <dbReference type="ARBA" id="ARBA00009897"/>
    </source>
</evidence>